<comment type="cofactor">
    <cofactor evidence="1 4">
        <name>pyridoxal 5'-phosphate</name>
        <dbReference type="ChEBI" id="CHEBI:597326"/>
    </cofactor>
</comment>
<dbReference type="SUPFAM" id="SSF51419">
    <property type="entry name" value="PLP-binding barrel"/>
    <property type="match status" value="1"/>
</dbReference>
<dbReference type="Gene3D" id="2.40.37.10">
    <property type="entry name" value="Lyase, Ornithine Decarboxylase, Chain A, domain 1"/>
    <property type="match status" value="1"/>
</dbReference>
<evidence type="ECO:0000256" key="1">
    <source>
        <dbReference type="ARBA" id="ARBA00001933"/>
    </source>
</evidence>
<dbReference type="Gene3D" id="3.20.20.10">
    <property type="entry name" value="Alanine racemase"/>
    <property type="match status" value="1"/>
</dbReference>
<dbReference type="PRINTS" id="PR01181">
    <property type="entry name" value="DAPDCRBXLASE"/>
</dbReference>
<dbReference type="PANTHER" id="PTHR43727:SF3">
    <property type="entry name" value="GROUP IV DECARBOXYLASE"/>
    <property type="match status" value="1"/>
</dbReference>
<reference evidence="6" key="1">
    <citation type="submission" date="2021-02" db="EMBL/GenBank/DDBJ databases">
        <title>Sequencing the genomes of 1000 actinobacteria strains.</title>
        <authorList>
            <person name="Klenk H.-P."/>
        </authorList>
    </citation>
    <scope>NUCLEOTIDE SEQUENCE</scope>
    <source>
        <strain evidence="6">DSM 22850</strain>
    </source>
</reference>
<evidence type="ECO:0000256" key="3">
    <source>
        <dbReference type="ARBA" id="ARBA00023154"/>
    </source>
</evidence>
<dbReference type="InterPro" id="IPR002986">
    <property type="entry name" value="DAP_deCOOHase_LysA"/>
</dbReference>
<dbReference type="RefSeq" id="WP_342452053.1">
    <property type="nucleotide sequence ID" value="NZ_JAFIDA010000001.1"/>
</dbReference>
<evidence type="ECO:0000256" key="2">
    <source>
        <dbReference type="ARBA" id="ARBA00022898"/>
    </source>
</evidence>
<comment type="caution">
    <text evidence="6">The sequence shown here is derived from an EMBL/GenBank/DDBJ whole genome shotgun (WGS) entry which is preliminary data.</text>
</comment>
<protein>
    <submittedName>
        <fullName evidence="6">Diaminopimelate decarboxylase</fullName>
        <ecNumber evidence="6">4.1.1.20</ecNumber>
    </submittedName>
</protein>
<dbReference type="GO" id="GO:0008836">
    <property type="term" value="F:diaminopimelate decarboxylase activity"/>
    <property type="evidence" value="ECO:0007669"/>
    <property type="project" value="UniProtKB-EC"/>
</dbReference>
<dbReference type="InterPro" id="IPR000183">
    <property type="entry name" value="Orn/DAP/Arg_de-COase"/>
</dbReference>
<keyword evidence="7" id="KW-1185">Reference proteome</keyword>
<dbReference type="PRINTS" id="PR01179">
    <property type="entry name" value="ODADCRBXLASE"/>
</dbReference>
<evidence type="ECO:0000259" key="5">
    <source>
        <dbReference type="Pfam" id="PF02784"/>
    </source>
</evidence>
<dbReference type="AlphaFoldDB" id="A0A940T315"/>
<keyword evidence="3" id="KW-0028">Amino-acid biosynthesis</keyword>
<dbReference type="Pfam" id="PF02784">
    <property type="entry name" value="Orn_Arg_deC_N"/>
    <property type="match status" value="1"/>
</dbReference>
<dbReference type="InterPro" id="IPR029066">
    <property type="entry name" value="PLP-binding_barrel"/>
</dbReference>
<dbReference type="EMBL" id="JAFIDA010000001">
    <property type="protein sequence ID" value="MBP1325214.1"/>
    <property type="molecule type" value="Genomic_DNA"/>
</dbReference>
<keyword evidence="6" id="KW-0456">Lyase</keyword>
<name>A0A940T315_9MICO</name>
<gene>
    <name evidence="6" type="ORF">JOF28_000446</name>
</gene>
<evidence type="ECO:0000313" key="7">
    <source>
        <dbReference type="Proteomes" id="UP000675163"/>
    </source>
</evidence>
<feature type="active site" description="Proton donor" evidence="4">
    <location>
        <position position="373"/>
    </location>
</feature>
<dbReference type="PANTHER" id="PTHR43727">
    <property type="entry name" value="DIAMINOPIMELATE DECARBOXYLASE"/>
    <property type="match status" value="1"/>
</dbReference>
<dbReference type="EC" id="4.1.1.20" evidence="6"/>
<evidence type="ECO:0000256" key="4">
    <source>
        <dbReference type="PIRSR" id="PIRSR600183-50"/>
    </source>
</evidence>
<feature type="domain" description="Orn/DAP/Arg decarboxylase 2 N-terminal" evidence="5">
    <location>
        <begin position="58"/>
        <end position="305"/>
    </location>
</feature>
<keyword evidence="2 4" id="KW-0663">Pyridoxal phosphate</keyword>
<feature type="modified residue" description="N6-(pyridoxal phosphate)lysine" evidence="4">
    <location>
        <position position="80"/>
    </location>
</feature>
<proteinExistence type="predicted"/>
<keyword evidence="3" id="KW-0457">Lysine biosynthesis</keyword>
<dbReference type="Proteomes" id="UP000675163">
    <property type="component" value="Unassembled WGS sequence"/>
</dbReference>
<accession>A0A940T315</accession>
<dbReference type="InterPro" id="IPR022644">
    <property type="entry name" value="De-COase2_N"/>
</dbReference>
<dbReference type="GO" id="GO:0009089">
    <property type="term" value="P:lysine biosynthetic process via diaminopimelate"/>
    <property type="evidence" value="ECO:0007669"/>
    <property type="project" value="InterPro"/>
</dbReference>
<organism evidence="6 7">
    <name type="scientific">Leucobacter exalbidus</name>
    <dbReference type="NCBI Taxonomy" id="662960"/>
    <lineage>
        <taxon>Bacteria</taxon>
        <taxon>Bacillati</taxon>
        <taxon>Actinomycetota</taxon>
        <taxon>Actinomycetes</taxon>
        <taxon>Micrococcales</taxon>
        <taxon>Microbacteriaceae</taxon>
        <taxon>Leucobacter</taxon>
    </lineage>
</organism>
<dbReference type="InterPro" id="IPR009006">
    <property type="entry name" value="Ala_racemase/Decarboxylase_C"/>
</dbReference>
<sequence length="457" mass="48843">MLTTSSLAPQDIDLSSPLLSLHPITSRRQSVLPEVARRGLLTDAEPLCAVIDLDTLDELVAQLQRAYPAHVVALHTVAAKSLALRPVLKHLAELGLGCEVASPGELQIAFAAGFPAHRIIYDSPAKTVSDIAEAISHGVHFNVDNFEELARVDRAVTAWHGPLPRIGFRINPQSGAGSIEAMSTGTPTSKFGIGLADFEQRIIDAYVARPWMTQVHVHSGSQGVSLQHTAGDIAAVVRLAEKVEAAASEQRISTIDVGGGLSVNFQSDEITPTFDDHARALHEYAPALFSGKYRIATEFGRALTAKAGMLIGRVEYVKQAGPRTIAVTPIGVQVATRTVFMPDAWPLRVEVYSPEGVPRSGAHHAYDIAGPACFAGDLIATNRQLPKIHAGDLIAVPDTGGYYATNHFSYNSLPRPAVYTTRAGTGTGTRSFQIARRAQLISEVVAEAGEARLIDLP</sequence>
<dbReference type="SUPFAM" id="SSF50621">
    <property type="entry name" value="Alanine racemase C-terminal domain-like"/>
    <property type="match status" value="1"/>
</dbReference>
<evidence type="ECO:0000313" key="6">
    <source>
        <dbReference type="EMBL" id="MBP1325214.1"/>
    </source>
</evidence>